<keyword evidence="2 10" id="KW-0444">Lipid biosynthesis</keyword>
<feature type="binding site" evidence="10">
    <location>
        <position position="124"/>
    </location>
    <ligand>
        <name>substrate</name>
    </ligand>
</feature>
<dbReference type="Pfam" id="PF00149">
    <property type="entry name" value="Metallophos"/>
    <property type="match status" value="1"/>
</dbReference>
<evidence type="ECO:0000256" key="6">
    <source>
        <dbReference type="ARBA" id="ARBA00022801"/>
    </source>
</evidence>
<dbReference type="Proteomes" id="UP000295367">
    <property type="component" value="Unassembled WGS sequence"/>
</dbReference>
<evidence type="ECO:0000259" key="11">
    <source>
        <dbReference type="Pfam" id="PF00149"/>
    </source>
</evidence>
<evidence type="ECO:0000256" key="3">
    <source>
        <dbReference type="ARBA" id="ARBA00022519"/>
    </source>
</evidence>
<comment type="caution">
    <text evidence="12">The sequence shown here is derived from an EMBL/GenBank/DDBJ whole genome shotgun (WGS) entry which is preliminary data.</text>
</comment>
<evidence type="ECO:0000256" key="9">
    <source>
        <dbReference type="ARBA" id="ARBA00023211"/>
    </source>
</evidence>
<evidence type="ECO:0000256" key="1">
    <source>
        <dbReference type="ARBA" id="ARBA00022475"/>
    </source>
</evidence>
<evidence type="ECO:0000256" key="7">
    <source>
        <dbReference type="ARBA" id="ARBA00023098"/>
    </source>
</evidence>
<feature type="binding site" evidence="10">
    <location>
        <position position="166"/>
    </location>
    <ligand>
        <name>substrate</name>
    </ligand>
</feature>
<comment type="catalytic activity">
    <reaction evidence="10">
        <text>UDP-2-N,3-O-bis[(3R)-3-hydroxytetradecanoyl]-alpha-D-glucosamine + H2O = 2-N,3-O-bis[(3R)-3-hydroxytetradecanoyl]-alpha-D-glucosaminyl 1-phosphate + UMP + 2 H(+)</text>
        <dbReference type="Rhea" id="RHEA:25213"/>
        <dbReference type="ChEBI" id="CHEBI:15377"/>
        <dbReference type="ChEBI" id="CHEBI:15378"/>
        <dbReference type="ChEBI" id="CHEBI:57865"/>
        <dbReference type="ChEBI" id="CHEBI:57957"/>
        <dbReference type="ChEBI" id="CHEBI:78847"/>
        <dbReference type="EC" id="3.6.1.54"/>
    </reaction>
</comment>
<dbReference type="UniPathway" id="UPA00359">
    <property type="reaction ID" value="UER00480"/>
</dbReference>
<feature type="binding site" evidence="10">
    <location>
        <position position="199"/>
    </location>
    <ligand>
        <name>Mn(2+)</name>
        <dbReference type="ChEBI" id="CHEBI:29035"/>
        <label>1</label>
    </ligand>
</feature>
<feature type="binding site" evidence="10">
    <location>
        <position position="197"/>
    </location>
    <ligand>
        <name>Mn(2+)</name>
        <dbReference type="ChEBI" id="CHEBI:29035"/>
        <label>2</label>
    </ligand>
</feature>
<dbReference type="InterPro" id="IPR004843">
    <property type="entry name" value="Calcineurin-like_PHP"/>
</dbReference>
<feature type="binding site" evidence="10">
    <location>
        <position position="9"/>
    </location>
    <ligand>
        <name>Mn(2+)</name>
        <dbReference type="ChEBI" id="CHEBI:29035"/>
        <label>1</label>
    </ligand>
</feature>
<keyword evidence="6 10" id="KW-0378">Hydrolase</keyword>
<dbReference type="GO" id="GO:0009245">
    <property type="term" value="P:lipid A biosynthetic process"/>
    <property type="evidence" value="ECO:0007669"/>
    <property type="project" value="UniProtKB-UniRule"/>
</dbReference>
<feature type="binding site" evidence="10">
    <location>
        <position position="42"/>
    </location>
    <ligand>
        <name>Mn(2+)</name>
        <dbReference type="ChEBI" id="CHEBI:29035"/>
        <label>1</label>
    </ligand>
</feature>
<comment type="pathway">
    <text evidence="10">Glycolipid biosynthesis; lipid IV(A) biosynthesis; lipid IV(A) from (3R)-3-hydroxytetradecanoyl-[acyl-carrier-protein] and UDP-N-acetyl-alpha-D-glucosamine: step 4/6.</text>
</comment>
<protein>
    <recommendedName>
        <fullName evidence="10">UDP-2,3-diacylglucosamine hydrolase</fullName>
        <ecNumber evidence="10">3.6.1.54</ecNumber>
    </recommendedName>
    <alternativeName>
        <fullName evidence="10">UDP-2,3-diacylglucosamine diphosphatase</fullName>
    </alternativeName>
</protein>
<feature type="binding site" evidence="10">
    <location>
        <begin position="81"/>
        <end position="82"/>
    </location>
    <ligand>
        <name>substrate</name>
    </ligand>
</feature>
<organism evidence="12 13">
    <name type="scientific">Sulfurirhabdus autotrophica</name>
    <dbReference type="NCBI Taxonomy" id="1706046"/>
    <lineage>
        <taxon>Bacteria</taxon>
        <taxon>Pseudomonadati</taxon>
        <taxon>Pseudomonadota</taxon>
        <taxon>Betaproteobacteria</taxon>
        <taxon>Nitrosomonadales</taxon>
        <taxon>Sulfuricellaceae</taxon>
        <taxon>Sulfurirhabdus</taxon>
    </lineage>
</organism>
<evidence type="ECO:0000256" key="4">
    <source>
        <dbReference type="ARBA" id="ARBA00022556"/>
    </source>
</evidence>
<keyword evidence="8 10" id="KW-0472">Membrane</keyword>
<comment type="subcellular location">
    <subcellularLocation>
        <location evidence="10">Cell inner membrane</location>
        <topology evidence="10">Peripheral membrane protein</topology>
        <orientation evidence="10">Cytoplasmic side</orientation>
    </subcellularLocation>
</comment>
<dbReference type="Gene3D" id="3.60.21.10">
    <property type="match status" value="1"/>
</dbReference>
<dbReference type="GO" id="GO:0019897">
    <property type="term" value="C:extrinsic component of plasma membrane"/>
    <property type="evidence" value="ECO:0007669"/>
    <property type="project" value="UniProtKB-UniRule"/>
</dbReference>
<keyword evidence="3 10" id="KW-0997">Cell inner membrane</keyword>
<dbReference type="EMBL" id="SMCO01000001">
    <property type="protein sequence ID" value="TCV90864.1"/>
    <property type="molecule type" value="Genomic_DNA"/>
</dbReference>
<reference evidence="12 13" key="1">
    <citation type="submission" date="2019-03" db="EMBL/GenBank/DDBJ databases">
        <title>Genomic Encyclopedia of Type Strains, Phase IV (KMG-IV): sequencing the most valuable type-strain genomes for metagenomic binning, comparative biology and taxonomic classification.</title>
        <authorList>
            <person name="Goeker M."/>
        </authorList>
    </citation>
    <scope>NUCLEOTIDE SEQUENCE [LARGE SCALE GENOMIC DNA]</scope>
    <source>
        <strain evidence="12 13">DSM 100309</strain>
    </source>
</reference>
<dbReference type="PANTHER" id="PTHR34990:SF1">
    <property type="entry name" value="UDP-2,3-DIACYLGLUCOSAMINE HYDROLASE"/>
    <property type="match status" value="1"/>
</dbReference>
<evidence type="ECO:0000256" key="5">
    <source>
        <dbReference type="ARBA" id="ARBA00022723"/>
    </source>
</evidence>
<evidence type="ECO:0000256" key="2">
    <source>
        <dbReference type="ARBA" id="ARBA00022516"/>
    </source>
</evidence>
<feature type="binding site" evidence="10">
    <location>
        <position position="116"/>
    </location>
    <ligand>
        <name>Mn(2+)</name>
        <dbReference type="ChEBI" id="CHEBI:29035"/>
        <label>2</label>
    </ligand>
</feature>
<proteinExistence type="inferred from homology"/>
<dbReference type="SUPFAM" id="SSF56300">
    <property type="entry name" value="Metallo-dependent phosphatases"/>
    <property type="match status" value="1"/>
</dbReference>
<feature type="binding site" evidence="10">
    <location>
        <position position="81"/>
    </location>
    <ligand>
        <name>Mn(2+)</name>
        <dbReference type="ChEBI" id="CHEBI:29035"/>
        <label>2</label>
    </ligand>
</feature>
<evidence type="ECO:0000313" key="12">
    <source>
        <dbReference type="EMBL" id="TCV90864.1"/>
    </source>
</evidence>
<keyword evidence="1 10" id="KW-1003">Cell membrane</keyword>
<accession>A0A4R3YIN3</accession>
<dbReference type="NCBIfam" id="NF003743">
    <property type="entry name" value="PRK05340.1"/>
    <property type="match status" value="1"/>
</dbReference>
<keyword evidence="7 10" id="KW-0443">Lipid metabolism</keyword>
<dbReference type="InterPro" id="IPR029052">
    <property type="entry name" value="Metallo-depent_PP-like"/>
</dbReference>
<dbReference type="GO" id="GO:0008758">
    <property type="term" value="F:UDP-2,3-diacylglucosamine hydrolase activity"/>
    <property type="evidence" value="ECO:0007669"/>
    <property type="project" value="UniProtKB-UniRule"/>
</dbReference>
<dbReference type="NCBIfam" id="TIGR01854">
    <property type="entry name" value="lipid_A_lpxH"/>
    <property type="match status" value="1"/>
</dbReference>
<feature type="binding site" evidence="10">
    <location>
        <position position="42"/>
    </location>
    <ligand>
        <name>Mn(2+)</name>
        <dbReference type="ChEBI" id="CHEBI:29035"/>
        <label>2</label>
    </ligand>
</feature>
<keyword evidence="4 10" id="KW-0441">Lipid A biosynthesis</keyword>
<comment type="function">
    <text evidence="10">Hydrolyzes the pyrophosphate bond of UDP-2,3-diacylglucosamine to yield 2,3-diacylglucosamine 1-phosphate (lipid X) and UMP by catalyzing the attack of water at the alpha-P atom. Involved in the biosynthesis of lipid A, a phosphorylated glycolipid that anchors the lipopolysaccharide to the outer membrane of the cell.</text>
</comment>
<evidence type="ECO:0000256" key="10">
    <source>
        <dbReference type="HAMAP-Rule" id="MF_00575"/>
    </source>
</evidence>
<feature type="binding site" evidence="10">
    <location>
        <position position="197"/>
    </location>
    <ligand>
        <name>substrate</name>
    </ligand>
</feature>
<dbReference type="HAMAP" id="MF_00575">
    <property type="entry name" value="LpxH"/>
    <property type="match status" value="1"/>
</dbReference>
<dbReference type="GO" id="GO:0005737">
    <property type="term" value="C:cytoplasm"/>
    <property type="evidence" value="ECO:0007669"/>
    <property type="project" value="InterPro"/>
</dbReference>
<feature type="binding site" evidence="10">
    <location>
        <position position="169"/>
    </location>
    <ligand>
        <name>substrate</name>
    </ligand>
</feature>
<dbReference type="PANTHER" id="PTHR34990">
    <property type="entry name" value="UDP-2,3-DIACYLGLUCOSAMINE HYDROLASE-RELATED"/>
    <property type="match status" value="1"/>
</dbReference>
<dbReference type="GO" id="GO:0030145">
    <property type="term" value="F:manganese ion binding"/>
    <property type="evidence" value="ECO:0007669"/>
    <property type="project" value="UniProtKB-UniRule"/>
</dbReference>
<feature type="binding site" evidence="10">
    <location>
        <position position="11"/>
    </location>
    <ligand>
        <name>Mn(2+)</name>
        <dbReference type="ChEBI" id="CHEBI:29035"/>
        <label>1</label>
    </ligand>
</feature>
<dbReference type="RefSeq" id="WP_124947253.1">
    <property type="nucleotide sequence ID" value="NZ_BHVT01000073.1"/>
</dbReference>
<keyword evidence="13" id="KW-1185">Reference proteome</keyword>
<feature type="domain" description="Calcineurin-like phosphoesterase" evidence="11">
    <location>
        <begin position="4"/>
        <end position="201"/>
    </location>
</feature>
<keyword evidence="5 10" id="KW-0479">Metal-binding</keyword>
<gene>
    <name evidence="10" type="primary">lpxH</name>
    <name evidence="12" type="ORF">EDC63_101839</name>
</gene>
<sequence>MPHTLFISDTHLCISRQHTNTLFFDFLRNTATKAESLYVLGDLFEYWPGDDDIDEPLHTEVASAFSQLKDRGVALFLMHGNRDFLVGEKFCKAAGMTLLKDPYLFDLHGTSTLLMHGDTLCTDDIAYIAFRDQVRNPAWQAAFLAKPLAERKMIIEGLRESSKQAQTQKSTEIMDVTNEAVQNTLRIYNYPRLIHGHTHRPAKHAETVDGKICERWVLPDWYEHGGYLRCDSSGCEMIHI</sequence>
<dbReference type="CDD" id="cd07398">
    <property type="entry name" value="MPP_YbbF-LpxH"/>
    <property type="match status" value="1"/>
</dbReference>
<dbReference type="AlphaFoldDB" id="A0A4R3YIN3"/>
<dbReference type="InterPro" id="IPR010138">
    <property type="entry name" value="UDP-diacylglucosamine_Hdrlase"/>
</dbReference>
<evidence type="ECO:0000313" key="13">
    <source>
        <dbReference type="Proteomes" id="UP000295367"/>
    </source>
</evidence>
<keyword evidence="9 10" id="KW-0464">Manganese</keyword>
<dbReference type="OrthoDB" id="9783283at2"/>
<dbReference type="InterPro" id="IPR043461">
    <property type="entry name" value="LpxH-like"/>
</dbReference>
<comment type="cofactor">
    <cofactor evidence="10">
        <name>Mn(2+)</name>
        <dbReference type="ChEBI" id="CHEBI:29035"/>
    </cofactor>
    <text evidence="10">Binds 2 Mn(2+) ions per subunit in a binuclear metal center.</text>
</comment>
<evidence type="ECO:0000256" key="8">
    <source>
        <dbReference type="ARBA" id="ARBA00023136"/>
    </source>
</evidence>
<comment type="similarity">
    <text evidence="10">Belongs to the LpxH family.</text>
</comment>
<feature type="binding site" evidence="10">
    <location>
        <position position="162"/>
    </location>
    <ligand>
        <name>substrate</name>
    </ligand>
</feature>
<dbReference type="EC" id="3.6.1.54" evidence="10"/>
<name>A0A4R3YIN3_9PROT</name>